<dbReference type="PANTHER" id="PTHR30388">
    <property type="entry name" value="ALDEHYDE OXIDOREDUCTASE MOLYBDENUM COFACTOR ASSEMBLY PROTEIN"/>
    <property type="match status" value="1"/>
</dbReference>
<gene>
    <name evidence="2" type="ORF">O0235_12920</name>
</gene>
<dbReference type="Proteomes" id="UP001212803">
    <property type="component" value="Chromosome"/>
</dbReference>
<evidence type="ECO:0000313" key="2">
    <source>
        <dbReference type="EMBL" id="WBL35667.1"/>
    </source>
</evidence>
<dbReference type="Pfam" id="PF02625">
    <property type="entry name" value="XdhC_CoxI"/>
    <property type="match status" value="1"/>
</dbReference>
<evidence type="ECO:0000259" key="1">
    <source>
        <dbReference type="Pfam" id="PF02625"/>
    </source>
</evidence>
<evidence type="ECO:0000313" key="3">
    <source>
        <dbReference type="Proteomes" id="UP001212803"/>
    </source>
</evidence>
<sequence length="107" mass="11224">MDAALYREIARALEAGQPVALATVTRTRGSTPRKPGAKMLIRADGTFTGTIGGGCGEAEVWQEAMAALEDGRPRTVTVDLTEPTDGEDKICGGVMDVFVERLGRAGS</sequence>
<dbReference type="EMBL" id="CP115149">
    <property type="protein sequence ID" value="WBL35667.1"/>
    <property type="molecule type" value="Genomic_DNA"/>
</dbReference>
<dbReference type="RefSeq" id="WP_270056192.1">
    <property type="nucleotide sequence ID" value="NZ_CP115149.1"/>
</dbReference>
<dbReference type="InterPro" id="IPR003777">
    <property type="entry name" value="XdhC_CoxI"/>
</dbReference>
<keyword evidence="3" id="KW-1185">Reference proteome</keyword>
<dbReference type="PANTHER" id="PTHR30388:SF6">
    <property type="entry name" value="XANTHINE DEHYDROGENASE SUBUNIT A-RELATED"/>
    <property type="match status" value="1"/>
</dbReference>
<accession>A0ABY7M698</accession>
<dbReference type="InterPro" id="IPR052698">
    <property type="entry name" value="MoCofactor_Util/Proc"/>
</dbReference>
<name>A0ABY7M698_9CHLR</name>
<organism evidence="2 3">
    <name type="scientific">Tepidiforma flava</name>
    <dbReference type="NCBI Taxonomy" id="3004094"/>
    <lineage>
        <taxon>Bacteria</taxon>
        <taxon>Bacillati</taxon>
        <taxon>Chloroflexota</taxon>
        <taxon>Tepidiformia</taxon>
        <taxon>Tepidiformales</taxon>
        <taxon>Tepidiformaceae</taxon>
        <taxon>Tepidiforma</taxon>
    </lineage>
</organism>
<proteinExistence type="predicted"/>
<protein>
    <submittedName>
        <fullName evidence="2">XdhC family protein</fullName>
    </submittedName>
</protein>
<reference evidence="2 3" key="1">
    <citation type="journal article" date="2023" name="ISME J.">
        <title>Thermophilic Dehalococcoidia with unusual traits shed light on an unexpected past.</title>
        <authorList>
            <person name="Palmer M."/>
            <person name="Covington J.K."/>
            <person name="Zhou E.M."/>
            <person name="Thomas S.C."/>
            <person name="Habib N."/>
            <person name="Seymour C.O."/>
            <person name="Lai D."/>
            <person name="Johnston J."/>
            <person name="Hashimi A."/>
            <person name="Jiao J.Y."/>
            <person name="Muok A.R."/>
            <person name="Liu L."/>
            <person name="Xian W.D."/>
            <person name="Zhi X.Y."/>
            <person name="Li M.M."/>
            <person name="Silva L.P."/>
            <person name="Bowen B.P."/>
            <person name="Louie K."/>
            <person name="Briegel A."/>
            <person name="Pett-Ridge J."/>
            <person name="Weber P.K."/>
            <person name="Tocheva E.I."/>
            <person name="Woyke T."/>
            <person name="Northen T.R."/>
            <person name="Mayali X."/>
            <person name="Li W.J."/>
            <person name="Hedlund B.P."/>
        </authorList>
    </citation>
    <scope>NUCLEOTIDE SEQUENCE [LARGE SCALE GENOMIC DNA]</scope>
    <source>
        <strain evidence="2 3">YIM 72310</strain>
    </source>
</reference>
<feature type="domain" description="XdhC- CoxI" evidence="1">
    <location>
        <begin position="13"/>
        <end position="79"/>
    </location>
</feature>